<comment type="caution">
    <text evidence="9">The sequence shown here is derived from an EMBL/GenBank/DDBJ whole genome shotgun (WGS) entry which is preliminary data.</text>
</comment>
<feature type="transmembrane region" description="Helical" evidence="8">
    <location>
        <begin position="46"/>
        <end position="64"/>
    </location>
</feature>
<name>A0ABU0W892_9GAMM</name>
<feature type="transmembrane region" description="Helical" evidence="8">
    <location>
        <begin position="103"/>
        <end position="123"/>
    </location>
</feature>
<evidence type="ECO:0000313" key="10">
    <source>
        <dbReference type="Proteomes" id="UP001239019"/>
    </source>
</evidence>
<keyword evidence="4 8" id="KW-1003">Cell membrane</keyword>
<feature type="transmembrane region" description="Helical" evidence="8">
    <location>
        <begin position="12"/>
        <end position="34"/>
    </location>
</feature>
<protein>
    <recommendedName>
        <fullName evidence="8">Probable membrane transporter protein</fullName>
    </recommendedName>
</protein>
<evidence type="ECO:0000313" key="9">
    <source>
        <dbReference type="EMBL" id="MDQ2070252.1"/>
    </source>
</evidence>
<evidence type="ECO:0000256" key="5">
    <source>
        <dbReference type="ARBA" id="ARBA00022692"/>
    </source>
</evidence>
<keyword evidence="10" id="KW-1185">Reference proteome</keyword>
<feature type="transmembrane region" description="Helical" evidence="8">
    <location>
        <begin position="129"/>
        <end position="154"/>
    </location>
</feature>
<evidence type="ECO:0000256" key="8">
    <source>
        <dbReference type="RuleBase" id="RU363041"/>
    </source>
</evidence>
<dbReference type="Proteomes" id="UP001239019">
    <property type="component" value="Unassembled WGS sequence"/>
</dbReference>
<dbReference type="PANTHER" id="PTHR30269:SF37">
    <property type="entry name" value="MEMBRANE TRANSPORTER PROTEIN"/>
    <property type="match status" value="1"/>
</dbReference>
<comment type="subcellular location">
    <subcellularLocation>
        <location evidence="1 8">Cell membrane</location>
        <topology evidence="1 8">Multi-pass membrane protein</topology>
    </subcellularLocation>
</comment>
<feature type="transmembrane region" description="Helical" evidence="8">
    <location>
        <begin position="166"/>
        <end position="184"/>
    </location>
</feature>
<dbReference type="Pfam" id="PF01925">
    <property type="entry name" value="TauE"/>
    <property type="match status" value="1"/>
</dbReference>
<evidence type="ECO:0000256" key="1">
    <source>
        <dbReference type="ARBA" id="ARBA00004651"/>
    </source>
</evidence>
<keyword evidence="7 8" id="KW-0472">Membrane</keyword>
<dbReference type="InterPro" id="IPR052017">
    <property type="entry name" value="TSUP"/>
</dbReference>
<dbReference type="RefSeq" id="WP_306728746.1">
    <property type="nucleotide sequence ID" value="NZ_JAVDDT010000006.1"/>
</dbReference>
<comment type="similarity">
    <text evidence="2 8">Belongs to the 4-toluene sulfonate uptake permease (TSUP) (TC 2.A.102) family.</text>
</comment>
<reference evidence="9 10" key="1">
    <citation type="submission" date="2023-08" db="EMBL/GenBank/DDBJ databases">
        <title>Whole-genome sequencing of halo(alkali)philic microorganisms from hypersaline lakes.</title>
        <authorList>
            <person name="Sorokin D.Y."/>
            <person name="Abbas B."/>
            <person name="Merkel A.Y."/>
        </authorList>
    </citation>
    <scope>NUCLEOTIDE SEQUENCE [LARGE SCALE GENOMIC DNA]</scope>
    <source>
        <strain evidence="9 10">AB-CW4</strain>
    </source>
</reference>
<dbReference type="InterPro" id="IPR002781">
    <property type="entry name" value="TM_pro_TauE-like"/>
</dbReference>
<dbReference type="EMBL" id="JAVDDT010000006">
    <property type="protein sequence ID" value="MDQ2070252.1"/>
    <property type="molecule type" value="Genomic_DNA"/>
</dbReference>
<gene>
    <name evidence="9" type="ORF">RBH19_10210</name>
</gene>
<accession>A0ABU0W892</accession>
<evidence type="ECO:0000256" key="4">
    <source>
        <dbReference type="ARBA" id="ARBA00022475"/>
    </source>
</evidence>
<keyword evidence="5 8" id="KW-0812">Transmembrane</keyword>
<evidence type="ECO:0000256" key="6">
    <source>
        <dbReference type="ARBA" id="ARBA00022989"/>
    </source>
</evidence>
<keyword evidence="6 8" id="KW-1133">Transmembrane helix</keyword>
<sequence length="242" mass="24963">MAFPLSGSEWLLASFIVFVGALIQGSIGFGVALLGAPLLFLIHPQLVPAPVIIIGMSLPALILARDWRAVAPRDVGWVLPGMAAGSGLAGLLLGVISEEALGLLFGSLVLMGVALSIGIRLPLPGPRLLLSAGTAAGFMATSTSIGGPPLALAFQTVHGQRLRGTLSACFLPGGVFSLLALAWAGRFGWVEVWLGLSLFPAITAGFLLSGRVNRFLDQGWLRPALLTVSALAAVMAIVRALL</sequence>
<feature type="transmembrane region" description="Helical" evidence="8">
    <location>
        <begin position="76"/>
        <end position="96"/>
    </location>
</feature>
<evidence type="ECO:0000256" key="7">
    <source>
        <dbReference type="ARBA" id="ARBA00023136"/>
    </source>
</evidence>
<evidence type="ECO:0000256" key="3">
    <source>
        <dbReference type="ARBA" id="ARBA00022448"/>
    </source>
</evidence>
<evidence type="ECO:0000256" key="2">
    <source>
        <dbReference type="ARBA" id="ARBA00009142"/>
    </source>
</evidence>
<dbReference type="PANTHER" id="PTHR30269">
    <property type="entry name" value="TRANSMEMBRANE PROTEIN YFCA"/>
    <property type="match status" value="1"/>
</dbReference>
<feature type="transmembrane region" description="Helical" evidence="8">
    <location>
        <begin position="220"/>
        <end position="241"/>
    </location>
</feature>
<proteinExistence type="inferred from homology"/>
<organism evidence="9 10">
    <name type="scientific">Natronospira bacteriovora</name>
    <dbReference type="NCBI Taxonomy" id="3069753"/>
    <lineage>
        <taxon>Bacteria</taxon>
        <taxon>Pseudomonadati</taxon>
        <taxon>Pseudomonadota</taxon>
        <taxon>Gammaproteobacteria</taxon>
        <taxon>Natronospirales</taxon>
        <taxon>Natronospiraceae</taxon>
        <taxon>Natronospira</taxon>
    </lineage>
</organism>
<keyword evidence="3" id="KW-0813">Transport</keyword>
<feature type="transmembrane region" description="Helical" evidence="8">
    <location>
        <begin position="190"/>
        <end position="208"/>
    </location>
</feature>